<proteinExistence type="predicted"/>
<evidence type="ECO:0000256" key="5">
    <source>
        <dbReference type="ARBA" id="ARBA00023015"/>
    </source>
</evidence>
<dbReference type="EMBL" id="MKZY01000004">
    <property type="protein sequence ID" value="OOO09809.1"/>
    <property type="molecule type" value="Genomic_DNA"/>
</dbReference>
<comment type="caution">
    <text evidence="15">The sequence shown here is derived from an EMBL/GenBank/DDBJ whole genome shotgun (WGS) entry which is preliminary data.</text>
</comment>
<feature type="compositionally biased region" description="Polar residues" evidence="11">
    <location>
        <begin position="412"/>
        <end position="421"/>
    </location>
</feature>
<keyword evidence="7" id="KW-0496">Mitochondrion</keyword>
<evidence type="ECO:0000256" key="10">
    <source>
        <dbReference type="ARBA" id="ARBA00023242"/>
    </source>
</evidence>
<evidence type="ECO:0000256" key="2">
    <source>
        <dbReference type="ARBA" id="ARBA00004273"/>
    </source>
</evidence>
<evidence type="ECO:0000256" key="8">
    <source>
        <dbReference type="ARBA" id="ARBA00023136"/>
    </source>
</evidence>
<evidence type="ECO:0000256" key="11">
    <source>
        <dbReference type="SAM" id="MobiDB-lite"/>
    </source>
</evidence>
<dbReference type="CDD" id="cd00067">
    <property type="entry name" value="GAL4"/>
    <property type="match status" value="1"/>
</dbReference>
<keyword evidence="10" id="KW-0539">Nucleus</keyword>
<organism evidence="15 16">
    <name type="scientific">Aspergillus oryzae</name>
    <name type="common">Yellow koji mold</name>
    <dbReference type="NCBI Taxonomy" id="5062"/>
    <lineage>
        <taxon>Eukaryota</taxon>
        <taxon>Fungi</taxon>
        <taxon>Dikarya</taxon>
        <taxon>Ascomycota</taxon>
        <taxon>Pezizomycotina</taxon>
        <taxon>Eurotiomycetes</taxon>
        <taxon>Eurotiomycetidae</taxon>
        <taxon>Eurotiales</taxon>
        <taxon>Aspergillaceae</taxon>
        <taxon>Aspergillus</taxon>
        <taxon>Aspergillus subgen. Circumdati</taxon>
    </lineage>
</organism>
<keyword evidence="12" id="KW-1133">Transmembrane helix</keyword>
<dbReference type="Pfam" id="PF02238">
    <property type="entry name" value="COX7a"/>
    <property type="match status" value="1"/>
</dbReference>
<dbReference type="AlphaFoldDB" id="A0A1S9DL63"/>
<dbReference type="GO" id="GO:0006351">
    <property type="term" value="P:DNA-templated transcription"/>
    <property type="evidence" value="ECO:0007669"/>
    <property type="project" value="InterPro"/>
</dbReference>
<reference evidence="15 16" key="1">
    <citation type="submission" date="2016-10" db="EMBL/GenBank/DDBJ databases">
        <title>Genome sequencing of Aspergillus oryzae BCC7051.</title>
        <authorList>
            <person name="Thammarongtham C."/>
            <person name="Vorapreeda T."/>
            <person name="Nookaew I."/>
            <person name="Srisuk T."/>
            <person name="Land M."/>
            <person name="Jeennor S."/>
            <person name="Laoteng K."/>
        </authorList>
    </citation>
    <scope>NUCLEOTIDE SEQUENCE [LARGE SCALE GENOMIC DNA]</scope>
    <source>
        <strain evidence="15 16">BCC7051</strain>
    </source>
</reference>
<evidence type="ECO:0000256" key="9">
    <source>
        <dbReference type="ARBA" id="ARBA00023163"/>
    </source>
</evidence>
<name>A0A1S9DL63_ASPOZ</name>
<evidence type="ECO:0000259" key="14">
    <source>
        <dbReference type="Pfam" id="PF04082"/>
    </source>
</evidence>
<feature type="region of interest" description="Disordered" evidence="11">
    <location>
        <begin position="405"/>
        <end position="424"/>
    </location>
</feature>
<dbReference type="InterPro" id="IPR001138">
    <property type="entry name" value="Zn2Cys6_DnaBD"/>
</dbReference>
<feature type="transmembrane region" description="Helical" evidence="12">
    <location>
        <begin position="42"/>
        <end position="63"/>
    </location>
</feature>
<dbReference type="PANTHER" id="PTHR47338">
    <property type="entry name" value="ZN(II)2CYS6 TRANSCRIPTION FACTOR (EUROFUNG)-RELATED"/>
    <property type="match status" value="1"/>
</dbReference>
<evidence type="ECO:0000259" key="13">
    <source>
        <dbReference type="Pfam" id="PF00172"/>
    </source>
</evidence>
<dbReference type="Pfam" id="PF00172">
    <property type="entry name" value="Zn_clus"/>
    <property type="match status" value="1"/>
</dbReference>
<comment type="subcellular location">
    <subcellularLocation>
        <location evidence="2">Mitochondrion inner membrane</location>
    </subcellularLocation>
    <subcellularLocation>
        <location evidence="1">Nucleus</location>
    </subcellularLocation>
</comment>
<keyword evidence="8 12" id="KW-0472">Membrane</keyword>
<evidence type="ECO:0008006" key="17">
    <source>
        <dbReference type="Google" id="ProtNLM"/>
    </source>
</evidence>
<dbReference type="Proteomes" id="UP000190312">
    <property type="component" value="Unassembled WGS sequence"/>
</dbReference>
<keyword evidence="12" id="KW-0812">Transmembrane</keyword>
<evidence type="ECO:0000256" key="3">
    <source>
        <dbReference type="ARBA" id="ARBA00022723"/>
    </source>
</evidence>
<keyword evidence="6" id="KW-0238">DNA-binding</keyword>
<dbReference type="GO" id="GO:0005634">
    <property type="term" value="C:nucleus"/>
    <property type="evidence" value="ECO:0007669"/>
    <property type="project" value="UniProtKB-SubCell"/>
</dbReference>
<feature type="domain" description="Xylanolytic transcriptional activator regulatory" evidence="14">
    <location>
        <begin position="245"/>
        <end position="392"/>
    </location>
</feature>
<dbReference type="InterPro" id="IPR039297">
    <property type="entry name" value="COX7a"/>
</dbReference>
<accession>A0A1S9DL63</accession>
<dbReference type="GO" id="GO:0005743">
    <property type="term" value="C:mitochondrial inner membrane"/>
    <property type="evidence" value="ECO:0007669"/>
    <property type="project" value="UniProtKB-SubCell"/>
</dbReference>
<dbReference type="VEuPathDB" id="FungiDB:AO090003001246"/>
<dbReference type="InterPro" id="IPR036864">
    <property type="entry name" value="Zn2-C6_fun-type_DNA-bd_sf"/>
</dbReference>
<dbReference type="GO" id="GO:0003677">
    <property type="term" value="F:DNA binding"/>
    <property type="evidence" value="ECO:0007669"/>
    <property type="project" value="UniProtKB-KW"/>
</dbReference>
<evidence type="ECO:0000256" key="1">
    <source>
        <dbReference type="ARBA" id="ARBA00004123"/>
    </source>
</evidence>
<dbReference type="eggNOG" id="ENOG502QQ29">
    <property type="taxonomic scope" value="Eukaryota"/>
</dbReference>
<dbReference type="Gene3D" id="4.10.240.10">
    <property type="entry name" value="Zn(2)-C6 fungal-type DNA-binding domain"/>
    <property type="match status" value="1"/>
</dbReference>
<protein>
    <recommendedName>
        <fullName evidence="17">Transcription factor domain-containing protein</fullName>
    </recommendedName>
</protein>
<feature type="domain" description="Zn(2)-C6 fungal-type" evidence="13">
    <location>
        <begin position="105"/>
        <end position="135"/>
    </location>
</feature>
<dbReference type="InterPro" id="IPR050815">
    <property type="entry name" value="TF_fung"/>
</dbReference>
<dbReference type="OrthoDB" id="2943660at2759"/>
<dbReference type="Pfam" id="PF04082">
    <property type="entry name" value="Fungal_trans"/>
    <property type="match status" value="1"/>
</dbReference>
<dbReference type="InterPro" id="IPR007219">
    <property type="entry name" value="XnlR_reg_dom"/>
</dbReference>
<dbReference type="CDD" id="cd12148">
    <property type="entry name" value="fungal_TF_MHR"/>
    <property type="match status" value="1"/>
</dbReference>
<keyword evidence="4" id="KW-0999">Mitochondrion inner membrane</keyword>
<keyword evidence="9" id="KW-0804">Transcription</keyword>
<evidence type="ECO:0000256" key="7">
    <source>
        <dbReference type="ARBA" id="ARBA00023128"/>
    </source>
</evidence>
<sequence>MFRTAPRMAGFVFRENRVPYYQRLFQQHDGKRQWWKTERSKYVMYPYLLSVYGLGAATTYAMIRMVFWSNIALSQVYTDIHTVRASGNEPYVCWTTGKTSAPGMRKKAKCPGEQPVCSLCARLQQQCTYADEGRRSLTNGTGSGDPIPVSTTPEIRVSQALVRTNPLENLKAGLVTKAQEDRLGSLETKMNEVLDALGRNSQRPEQQTTTSFMPPTLGGSVTSSLSLSQLTPLPTWENVLAIAELYMLYCDSQPLPLFHRDSFLSSLGNRDPEVIYAILALSVRFSEDQYRDANDLAARTSGYTEVARSLVMRRVSEGPVELSTLQCLCLLSLVDFTNGNTHRSSIHSSLAMNLAKCANLASESHAVLSPVAREERRRCFWSICLLKRLHGMEFDYLDLPDGSFPPYPESPSMPQSRSPNDMTDGARTTDLKDQGIVAYVIMLSEVFAKTARYVRRHGKPTNVPPWSSQSEYSKIITLQMDLETFVPYIHRFKPASLSERTLEDLQANRNYWGPFFLNQCLYHTILCLLNHPLLLSLSLRNFRSTIPEIFLQHTSDLISTHTTWIIHFIKYFEEKSFMVSDPFLGYSAAVVATIELQLSFTENSTIRQEKRDRFLKCVSFVQKLGEKWPYMARLADRLQRLEGAVSAFYQPESGAQNKSLLIDLSRFWEILEYSSNSDSDSARRMFGDSLYSEPLTFAGEVSQTSPLPEPFRLGPQQGLSPSPMPQYGLQTPFPAGPPYAIEPGNSPRPDVLDDEFSILAANFFSQGQEFLRTCDNRAGIGNF</sequence>
<keyword evidence="5" id="KW-0805">Transcription regulation</keyword>
<keyword evidence="3" id="KW-0479">Metal-binding</keyword>
<evidence type="ECO:0000256" key="4">
    <source>
        <dbReference type="ARBA" id="ARBA00022792"/>
    </source>
</evidence>
<dbReference type="PANTHER" id="PTHR47338:SF9">
    <property type="entry name" value="ZN(II)2CYS6 TRANSCRIPTION FACTOR (EUROFUNG)"/>
    <property type="match status" value="1"/>
</dbReference>
<dbReference type="GO" id="GO:0008270">
    <property type="term" value="F:zinc ion binding"/>
    <property type="evidence" value="ECO:0007669"/>
    <property type="project" value="InterPro"/>
</dbReference>
<dbReference type="SUPFAM" id="SSF57701">
    <property type="entry name" value="Zn2/Cys6 DNA-binding domain"/>
    <property type="match status" value="1"/>
</dbReference>
<evidence type="ECO:0000256" key="6">
    <source>
        <dbReference type="ARBA" id="ARBA00023125"/>
    </source>
</evidence>
<gene>
    <name evidence="15" type="ORF">OAory_01056170</name>
</gene>
<dbReference type="GO" id="GO:0009893">
    <property type="term" value="P:positive regulation of metabolic process"/>
    <property type="evidence" value="ECO:0007669"/>
    <property type="project" value="UniProtKB-ARBA"/>
</dbReference>
<dbReference type="GO" id="GO:0000981">
    <property type="term" value="F:DNA-binding transcription factor activity, RNA polymerase II-specific"/>
    <property type="evidence" value="ECO:0007669"/>
    <property type="project" value="InterPro"/>
</dbReference>
<evidence type="ECO:0000313" key="15">
    <source>
        <dbReference type="EMBL" id="OOO09809.1"/>
    </source>
</evidence>
<evidence type="ECO:0000313" key="16">
    <source>
        <dbReference type="Proteomes" id="UP000190312"/>
    </source>
</evidence>
<evidence type="ECO:0000256" key="12">
    <source>
        <dbReference type="SAM" id="Phobius"/>
    </source>
</evidence>